<keyword evidence="7" id="KW-1185">Reference proteome</keyword>
<dbReference type="PANTHER" id="PTHR45932">
    <property type="entry name" value="PATELLIN-1"/>
    <property type="match status" value="1"/>
</dbReference>
<accession>A0AAP0H2B2</accession>
<evidence type="ECO:0000256" key="3">
    <source>
        <dbReference type="ARBA" id="ARBA00023136"/>
    </source>
</evidence>
<dbReference type="Proteomes" id="UP001408789">
    <property type="component" value="Unassembled WGS sequence"/>
</dbReference>
<evidence type="ECO:0000313" key="7">
    <source>
        <dbReference type="Proteomes" id="UP001408789"/>
    </source>
</evidence>
<dbReference type="AlphaFoldDB" id="A0AAP0H2B2"/>
<dbReference type="SUPFAM" id="SSF52087">
    <property type="entry name" value="CRAL/TRIO domain"/>
    <property type="match status" value="1"/>
</dbReference>
<dbReference type="SUPFAM" id="SSF46938">
    <property type="entry name" value="CRAL/TRIO N-terminal domain"/>
    <property type="match status" value="1"/>
</dbReference>
<feature type="compositionally biased region" description="Basic and acidic residues" evidence="4">
    <location>
        <begin position="35"/>
        <end position="60"/>
    </location>
</feature>
<comment type="subcellular location">
    <subcellularLocation>
        <location evidence="1">Membrane</location>
    </subcellularLocation>
</comment>
<dbReference type="Pfam" id="PF03765">
    <property type="entry name" value="CRAL_TRIO_N"/>
    <property type="match status" value="1"/>
</dbReference>
<dbReference type="InterPro" id="IPR044834">
    <property type="entry name" value="PATL"/>
</dbReference>
<name>A0AAP0H2B2_9ASTR</name>
<dbReference type="Gene3D" id="3.40.525.10">
    <property type="entry name" value="CRAL-TRIO lipid binding domain"/>
    <property type="match status" value="1"/>
</dbReference>
<dbReference type="GO" id="GO:0016020">
    <property type="term" value="C:membrane"/>
    <property type="evidence" value="ECO:0007669"/>
    <property type="project" value="UniProtKB-SubCell"/>
</dbReference>
<dbReference type="GO" id="GO:0008289">
    <property type="term" value="F:lipid binding"/>
    <property type="evidence" value="ECO:0007669"/>
    <property type="project" value="InterPro"/>
</dbReference>
<evidence type="ECO:0000256" key="2">
    <source>
        <dbReference type="ARBA" id="ARBA00022448"/>
    </source>
</evidence>
<feature type="compositionally biased region" description="Basic and acidic residues" evidence="4">
    <location>
        <begin position="99"/>
        <end position="128"/>
    </location>
</feature>
<evidence type="ECO:0000256" key="4">
    <source>
        <dbReference type="SAM" id="MobiDB-lite"/>
    </source>
</evidence>
<dbReference type="EMBL" id="JBCNJP010000012">
    <property type="protein sequence ID" value="KAK9069914.1"/>
    <property type="molecule type" value="Genomic_DNA"/>
</dbReference>
<dbReference type="PANTHER" id="PTHR45932:SF17">
    <property type="entry name" value="CELLULAR RETINALDEHYDE-BINDING_TRIPLE FUNCTION DOMAIN-CONTAINING PROTEIN"/>
    <property type="match status" value="1"/>
</dbReference>
<protein>
    <recommendedName>
        <fullName evidence="5">CRAL/TRIO N-terminal domain-containing protein</fullName>
    </recommendedName>
</protein>
<proteinExistence type="predicted"/>
<reference evidence="6 7" key="1">
    <citation type="submission" date="2024-04" db="EMBL/GenBank/DDBJ databases">
        <title>The reference genome of an endangered Asteraceae, Deinandra increscens subsp. villosa, native to the Central Coast of California.</title>
        <authorList>
            <person name="Guilliams M."/>
            <person name="Hasenstab-Lehman K."/>
            <person name="Meyer R."/>
            <person name="Mcevoy S."/>
        </authorList>
    </citation>
    <scope>NUCLEOTIDE SEQUENCE [LARGE SCALE GENOMIC DNA]</scope>
    <source>
        <tissue evidence="6">Leaf</tissue>
    </source>
</reference>
<dbReference type="InterPro" id="IPR036273">
    <property type="entry name" value="CRAL/TRIO_N_dom_sf"/>
</dbReference>
<feature type="region of interest" description="Disordered" evidence="4">
    <location>
        <begin position="89"/>
        <end position="152"/>
    </location>
</feature>
<feature type="domain" description="CRAL/TRIO N-terminal" evidence="5">
    <location>
        <begin position="189"/>
        <end position="214"/>
    </location>
</feature>
<comment type="caution">
    <text evidence="6">The sequence shown here is derived from an EMBL/GenBank/DDBJ whole genome shotgun (WGS) entry which is preliminary data.</text>
</comment>
<organism evidence="6 7">
    <name type="scientific">Deinandra increscens subsp. villosa</name>
    <dbReference type="NCBI Taxonomy" id="3103831"/>
    <lineage>
        <taxon>Eukaryota</taxon>
        <taxon>Viridiplantae</taxon>
        <taxon>Streptophyta</taxon>
        <taxon>Embryophyta</taxon>
        <taxon>Tracheophyta</taxon>
        <taxon>Spermatophyta</taxon>
        <taxon>Magnoliopsida</taxon>
        <taxon>eudicotyledons</taxon>
        <taxon>Gunneridae</taxon>
        <taxon>Pentapetalae</taxon>
        <taxon>asterids</taxon>
        <taxon>campanulids</taxon>
        <taxon>Asterales</taxon>
        <taxon>Asteraceae</taxon>
        <taxon>Asteroideae</taxon>
        <taxon>Heliantheae alliance</taxon>
        <taxon>Madieae</taxon>
        <taxon>Madiinae</taxon>
        <taxon>Deinandra</taxon>
    </lineage>
</organism>
<keyword evidence="2" id="KW-0813">Transport</keyword>
<evidence type="ECO:0000313" key="6">
    <source>
        <dbReference type="EMBL" id="KAK9069914.1"/>
    </source>
</evidence>
<evidence type="ECO:0000259" key="5">
    <source>
        <dbReference type="SMART" id="SM01100"/>
    </source>
</evidence>
<dbReference type="InterPro" id="IPR036865">
    <property type="entry name" value="CRAL-TRIO_dom_sf"/>
</dbReference>
<gene>
    <name evidence="6" type="ORF">SSX86_010312</name>
</gene>
<dbReference type="SMART" id="SM01100">
    <property type="entry name" value="CRAL_TRIO_N"/>
    <property type="match status" value="1"/>
</dbReference>
<evidence type="ECO:0000256" key="1">
    <source>
        <dbReference type="ARBA" id="ARBA00004370"/>
    </source>
</evidence>
<dbReference type="InterPro" id="IPR011074">
    <property type="entry name" value="CRAL/TRIO_N_dom"/>
</dbReference>
<keyword evidence="3" id="KW-0472">Membrane</keyword>
<sequence>MAEEKLTTAAAAAESTVVAVEAGQVAVVPEAVVCEKEESPESPEKEKVKVSESASFKEESNVAGELPDVQKKALEELKQLVQEALNKHEFTAPPPPAAEAEKPVKEETPAKEEKATISEVVVETKEEENATTVAVAQPHPPPETEVPEPEPEKEKIEAVNETLTCETEETIQPEKVSIWGIPLLSDERSDVVLLKFLRARDFKVKEAFTMLKNVVVWRKQFGIESLLEEDLGNLQEKVVYMHGVDKEGHPICYNAYGEYQNKELYAETFSTEEKRTQFLRWRIQFLEKSIRELDFQPGRNLHFRSSNRFQELSGTV</sequence>
<feature type="region of interest" description="Disordered" evidence="4">
    <location>
        <begin position="35"/>
        <end position="68"/>
    </location>
</feature>